<dbReference type="AlphaFoldDB" id="A0A0B3Z513"/>
<dbReference type="Proteomes" id="UP000031197">
    <property type="component" value="Unassembled WGS sequence"/>
</dbReference>
<evidence type="ECO:0000313" key="1">
    <source>
        <dbReference type="EMBL" id="KHT52917.1"/>
    </source>
</evidence>
<keyword evidence="2" id="KW-1185">Reference proteome</keyword>
<name>A0A0B3Z513_9ALTE</name>
<proteinExistence type="predicted"/>
<gene>
    <name evidence="1" type="ORF">RJ41_09745</name>
</gene>
<reference evidence="1 2" key="1">
    <citation type="submission" date="2014-12" db="EMBL/GenBank/DDBJ databases">
        <title>Genome sequencing of Alteromonas marina AD001.</title>
        <authorList>
            <person name="Adrian T.G.S."/>
            <person name="Chan K.G."/>
        </authorList>
    </citation>
    <scope>NUCLEOTIDE SEQUENCE [LARGE SCALE GENOMIC DNA]</scope>
    <source>
        <strain evidence="1 2">AD001</strain>
    </source>
</reference>
<accession>A0A0B3Z513</accession>
<comment type="caution">
    <text evidence="1">The sequence shown here is derived from an EMBL/GenBank/DDBJ whole genome shotgun (WGS) entry which is preliminary data.</text>
</comment>
<evidence type="ECO:0000313" key="2">
    <source>
        <dbReference type="Proteomes" id="UP000031197"/>
    </source>
</evidence>
<protein>
    <submittedName>
        <fullName evidence="1">Uncharacterized protein</fullName>
    </submittedName>
</protein>
<dbReference type="EMBL" id="JWLW01000015">
    <property type="protein sequence ID" value="KHT52917.1"/>
    <property type="molecule type" value="Genomic_DNA"/>
</dbReference>
<sequence length="64" mass="7315">MQAVRGAPHPVIYHVAGDQWKGSLIRTKRQFIFIETKFSFCDPHHIWLKGIENINNVGATVKRG</sequence>
<organism evidence="1 2">
    <name type="scientific">Alteromonas marina</name>
    <dbReference type="NCBI Taxonomy" id="203795"/>
    <lineage>
        <taxon>Bacteria</taxon>
        <taxon>Pseudomonadati</taxon>
        <taxon>Pseudomonadota</taxon>
        <taxon>Gammaproteobacteria</taxon>
        <taxon>Alteromonadales</taxon>
        <taxon>Alteromonadaceae</taxon>
        <taxon>Alteromonas/Salinimonas group</taxon>
        <taxon>Alteromonas</taxon>
    </lineage>
</organism>